<accession>A0AAN6FIG5</accession>
<evidence type="ECO:0000313" key="3">
    <source>
        <dbReference type="Proteomes" id="UP001168146"/>
    </source>
</evidence>
<gene>
    <name evidence="2" type="ORF">LTR82_010110</name>
</gene>
<comment type="caution">
    <text evidence="2">The sequence shown here is derived from an EMBL/GenBank/DDBJ whole genome shotgun (WGS) entry which is preliminary data.</text>
</comment>
<dbReference type="Proteomes" id="UP001168146">
    <property type="component" value="Unassembled WGS sequence"/>
</dbReference>
<evidence type="ECO:0000256" key="1">
    <source>
        <dbReference type="SAM" id="MobiDB-lite"/>
    </source>
</evidence>
<dbReference type="EMBL" id="JASUXU010000033">
    <property type="protein sequence ID" value="KAK0319010.1"/>
    <property type="molecule type" value="Genomic_DNA"/>
</dbReference>
<feature type="compositionally biased region" description="Low complexity" evidence="1">
    <location>
        <begin position="156"/>
        <end position="193"/>
    </location>
</feature>
<organism evidence="2 3">
    <name type="scientific">Friedmanniomyces endolithicus</name>
    <dbReference type="NCBI Taxonomy" id="329885"/>
    <lineage>
        <taxon>Eukaryota</taxon>
        <taxon>Fungi</taxon>
        <taxon>Dikarya</taxon>
        <taxon>Ascomycota</taxon>
        <taxon>Pezizomycotina</taxon>
        <taxon>Dothideomycetes</taxon>
        <taxon>Dothideomycetidae</taxon>
        <taxon>Mycosphaerellales</taxon>
        <taxon>Teratosphaeriaceae</taxon>
        <taxon>Friedmanniomyces</taxon>
    </lineage>
</organism>
<evidence type="ECO:0000313" key="2">
    <source>
        <dbReference type="EMBL" id="KAK0319010.1"/>
    </source>
</evidence>
<proteinExistence type="predicted"/>
<sequence>MVHVADADTAHDASRPVDHLLYYNLDNYAQADRADDPHLDDQIQANRPDDARVDHLEQALHVKGFDTAGHTLDQLHHEDVDGPHEKHSSAPQHAHSARPVDHLHLVQALRLHDHTAGFHLLAPRLDDDKLLDQALDNGALYTPWSPSSAATLYRNSSTPCTSTGSATASSSPTKSKMTGTATPTDTKPSPSSPEEQAYATNAAGSVQAVGWTVFVAAAAILTIVY</sequence>
<feature type="region of interest" description="Disordered" evidence="1">
    <location>
        <begin position="154"/>
        <end position="198"/>
    </location>
</feature>
<protein>
    <submittedName>
        <fullName evidence="2">Uncharacterized protein</fullName>
    </submittedName>
</protein>
<feature type="region of interest" description="Disordered" evidence="1">
    <location>
        <begin position="77"/>
        <end position="98"/>
    </location>
</feature>
<name>A0AAN6FIG5_9PEZI</name>
<dbReference type="AlphaFoldDB" id="A0AAN6FIG5"/>
<reference evidence="2" key="1">
    <citation type="submission" date="2021-12" db="EMBL/GenBank/DDBJ databases">
        <title>Black yeast isolated from Biological Soil Crust.</title>
        <authorList>
            <person name="Kurbessoian T."/>
        </authorList>
    </citation>
    <scope>NUCLEOTIDE SEQUENCE</scope>
    <source>
        <strain evidence="2">CCFEE 5208</strain>
    </source>
</reference>
<feature type="compositionally biased region" description="Basic and acidic residues" evidence="1">
    <location>
        <begin position="77"/>
        <end position="88"/>
    </location>
</feature>